<dbReference type="InterPro" id="IPR046373">
    <property type="entry name" value="Acyl-CoA_Oxase/DH_mid-dom_sf"/>
</dbReference>
<comment type="similarity">
    <text evidence="2">Belongs to the acyl-CoA dehydrogenase family.</text>
</comment>
<dbReference type="AlphaFoldDB" id="A0A2S8BMV4"/>
<dbReference type="Gene3D" id="1.10.540.10">
    <property type="entry name" value="Acyl-CoA dehydrogenase/oxidase, N-terminal domain"/>
    <property type="match status" value="2"/>
</dbReference>
<dbReference type="Pfam" id="PF00441">
    <property type="entry name" value="Acyl-CoA_dh_1"/>
    <property type="match status" value="2"/>
</dbReference>
<accession>A0A2S8BMV4</accession>
<dbReference type="GO" id="GO:0050660">
    <property type="term" value="F:flavin adenine dinucleotide binding"/>
    <property type="evidence" value="ECO:0007669"/>
    <property type="project" value="InterPro"/>
</dbReference>
<evidence type="ECO:0000313" key="10">
    <source>
        <dbReference type="Proteomes" id="UP000238296"/>
    </source>
</evidence>
<evidence type="ECO:0000313" key="9">
    <source>
        <dbReference type="EMBL" id="PQM48024.1"/>
    </source>
</evidence>
<dbReference type="InterPro" id="IPR006091">
    <property type="entry name" value="Acyl-CoA_Oxase/DH_mid-dom"/>
</dbReference>
<dbReference type="InterPro" id="IPR009075">
    <property type="entry name" value="AcylCo_DH/oxidase_C"/>
</dbReference>
<dbReference type="SUPFAM" id="SSF47203">
    <property type="entry name" value="Acyl-CoA dehydrogenase C-terminal domain-like"/>
    <property type="match status" value="2"/>
</dbReference>
<evidence type="ECO:0000259" key="7">
    <source>
        <dbReference type="Pfam" id="PF02770"/>
    </source>
</evidence>
<feature type="domain" description="Acyl-CoA dehydrogenase/oxidase C-terminal" evidence="6">
    <location>
        <begin position="639"/>
        <end position="798"/>
    </location>
</feature>
<dbReference type="Gene3D" id="2.40.110.10">
    <property type="entry name" value="Butyryl-CoA Dehydrogenase, subunit A, domain 2"/>
    <property type="match status" value="2"/>
</dbReference>
<evidence type="ECO:0000259" key="8">
    <source>
        <dbReference type="Pfam" id="PF02771"/>
    </source>
</evidence>
<dbReference type="PANTHER" id="PTHR43292">
    <property type="entry name" value="ACYL-COA DEHYDROGENASE"/>
    <property type="match status" value="1"/>
</dbReference>
<dbReference type="CDD" id="cd00567">
    <property type="entry name" value="ACAD"/>
    <property type="match status" value="1"/>
</dbReference>
<dbReference type="SUPFAM" id="SSF56645">
    <property type="entry name" value="Acyl-CoA dehydrogenase NM domain-like"/>
    <property type="match status" value="2"/>
</dbReference>
<name>A0A2S8BMV4_9MYCO</name>
<evidence type="ECO:0000256" key="1">
    <source>
        <dbReference type="ARBA" id="ARBA00001974"/>
    </source>
</evidence>
<reference evidence="9 10" key="1">
    <citation type="journal article" date="2017" name="Int. J. Syst. Evol. Microbiol.">
        <title>Mycobacterium talmoniae sp. nov., a slowly growing mycobacterium isolated from human respiratory samples.</title>
        <authorList>
            <person name="Davidson R.M."/>
            <person name="DeGroote M.A."/>
            <person name="Marola J.L."/>
            <person name="Buss S."/>
            <person name="Jones V."/>
            <person name="McNeil M.R."/>
            <person name="Freifeld A.G."/>
            <person name="Elaine Epperson L."/>
            <person name="Hasan N.A."/>
            <person name="Jackson M."/>
            <person name="Iwen P.C."/>
            <person name="Salfinger M."/>
            <person name="Strong M."/>
        </authorList>
    </citation>
    <scope>NUCLEOTIDE SEQUENCE [LARGE SCALE GENOMIC DNA]</scope>
    <source>
        <strain evidence="9 10">ATCC BAA-2683</strain>
    </source>
</reference>
<dbReference type="InterPro" id="IPR036250">
    <property type="entry name" value="AcylCo_DH-like_C"/>
</dbReference>
<proteinExistence type="inferred from homology"/>
<evidence type="ECO:0000256" key="4">
    <source>
        <dbReference type="ARBA" id="ARBA00022827"/>
    </source>
</evidence>
<dbReference type="InterPro" id="IPR037069">
    <property type="entry name" value="AcylCoA_DH/ox_N_sf"/>
</dbReference>
<dbReference type="PANTHER" id="PTHR43292:SF4">
    <property type="entry name" value="ACYL-COA DEHYDROGENASE FADE34"/>
    <property type="match status" value="1"/>
</dbReference>
<evidence type="ECO:0000259" key="6">
    <source>
        <dbReference type="Pfam" id="PF00441"/>
    </source>
</evidence>
<dbReference type="Pfam" id="PF02770">
    <property type="entry name" value="Acyl-CoA_dh_M"/>
    <property type="match status" value="1"/>
</dbReference>
<sequence>MLLVSRIRDRGQPSLTKRYMVMVNHTYEPPERRGAKLSFSPGQEAESLRAVVRGFLEKQSTERDVRRLMETDSGFDTDTWTRAAQELGLHGLALPEEFDGSGAGPVELGVVFEEMGAALFCGPFLSTVGLAATALLETGDLEAAAAYLPGIAAGSTTATLAWAGPTPAESTLTAEHCAGTWRVNGRAPLVLDGSTADLVLVAATTSAGSSLFAVPGPAPGLARNPLTTMDSTRKLAELGFDAIPASLIGTDGAAAGALTRTLDLAVLYLAAEQLGGAERTLAMAVEYAKTRVQFGRAIGSFQAIKHRCADMLIDVESARSVVHHGLWTAMHEPANLAVAASLARAVAADAYQRVAAQTIQIHGGIGFTWEHPAHLYVKRAKSSQLLFGSPTRYRARLAELLDLASGTPNAAVSDDTVDSTPDAAALDEDLTRFLINHPPPDPADTAADRAFREARFDAGLAVVSCAHGHGGRGLDPSLQPLVEQRMAHAGAADHTARNVIGLGMALPTIHAHGTDEQKTRYLRPCFTGAEIWCQLFSEPGAGSDLAALATRAVRDGDAYVVDGQKIWTSLGHVAHWGILLARTDPDVPKHRGLTYFLLDMHTPGVEVRPLRQLTGEAEFNEVYLTGVRIPARNVLGDVGQGWQVAMTTLANERVSLGGRPAERGSGPIGQLAEMYRTAHAAGLIDAATTEQVMLLWTRAEAARLTNARAAAQFGRQPGPEGSIAKLQMSELNKAIYELCVDLSGDDGLLIDDYAVTAPDFTAVHGGADIRKAWLRSLANSIEGGTSEILRNVLGERVLGLPGEPRTDRDIAWKDTRRS</sequence>
<feature type="domain" description="Acyl-CoA dehydrogenase/oxidase N-terminal" evidence="8">
    <location>
        <begin position="43"/>
        <end position="154"/>
    </location>
</feature>
<evidence type="ECO:0000256" key="3">
    <source>
        <dbReference type="ARBA" id="ARBA00022630"/>
    </source>
</evidence>
<dbReference type="EC" id="1.3.99.-" evidence="9"/>
<dbReference type="EMBL" id="PPEA01000254">
    <property type="protein sequence ID" value="PQM48024.1"/>
    <property type="molecule type" value="Genomic_DNA"/>
</dbReference>
<dbReference type="InterPro" id="IPR052161">
    <property type="entry name" value="Mycobact_Acyl-CoA_DH"/>
</dbReference>
<evidence type="ECO:0000256" key="5">
    <source>
        <dbReference type="ARBA" id="ARBA00023002"/>
    </source>
</evidence>
<keyword evidence="3" id="KW-0285">Flavoprotein</keyword>
<dbReference type="GO" id="GO:0016627">
    <property type="term" value="F:oxidoreductase activity, acting on the CH-CH group of donors"/>
    <property type="evidence" value="ECO:0007669"/>
    <property type="project" value="InterPro"/>
</dbReference>
<gene>
    <name evidence="9" type="ORF">C1Y40_01847</name>
</gene>
<dbReference type="FunFam" id="2.40.110.10:FF:000011">
    <property type="entry name" value="Acyl-CoA dehydrogenase FadE34"/>
    <property type="match status" value="1"/>
</dbReference>
<dbReference type="InterPro" id="IPR013786">
    <property type="entry name" value="AcylCoA_DH/ox_N"/>
</dbReference>
<keyword evidence="4" id="KW-0274">FAD</keyword>
<dbReference type="GO" id="GO:0005886">
    <property type="term" value="C:plasma membrane"/>
    <property type="evidence" value="ECO:0007669"/>
    <property type="project" value="TreeGrafter"/>
</dbReference>
<feature type="domain" description="Acyl-CoA dehydrogenase/oxidase N-terminal" evidence="8">
    <location>
        <begin position="422"/>
        <end position="528"/>
    </location>
</feature>
<keyword evidence="5 9" id="KW-0560">Oxidoreductase</keyword>
<feature type="domain" description="Acyl-CoA oxidase/dehydrogenase middle" evidence="7">
    <location>
        <begin position="533"/>
        <end position="623"/>
    </location>
</feature>
<comment type="caution">
    <text evidence="9">The sequence shown here is derived from an EMBL/GenBank/DDBJ whole genome shotgun (WGS) entry which is preliminary data.</text>
</comment>
<comment type="cofactor">
    <cofactor evidence="1">
        <name>FAD</name>
        <dbReference type="ChEBI" id="CHEBI:57692"/>
    </cofactor>
</comment>
<organism evidence="9 10">
    <name type="scientific">Mycobacterium talmoniae</name>
    <dbReference type="NCBI Taxonomy" id="1858794"/>
    <lineage>
        <taxon>Bacteria</taxon>
        <taxon>Bacillati</taxon>
        <taxon>Actinomycetota</taxon>
        <taxon>Actinomycetes</taxon>
        <taxon>Mycobacteriales</taxon>
        <taxon>Mycobacteriaceae</taxon>
        <taxon>Mycobacterium</taxon>
    </lineage>
</organism>
<evidence type="ECO:0000256" key="2">
    <source>
        <dbReference type="ARBA" id="ARBA00009347"/>
    </source>
</evidence>
<protein>
    <submittedName>
        <fullName evidence="9">Acyl-CoA dehydrogenase FadE34</fullName>
        <ecNumber evidence="9">1.3.99.-</ecNumber>
    </submittedName>
</protein>
<dbReference type="InterPro" id="IPR009100">
    <property type="entry name" value="AcylCoA_DH/oxidase_NM_dom_sf"/>
</dbReference>
<dbReference type="Proteomes" id="UP000238296">
    <property type="component" value="Unassembled WGS sequence"/>
</dbReference>
<dbReference type="Gene3D" id="1.20.140.10">
    <property type="entry name" value="Butyryl-CoA Dehydrogenase, subunit A, domain 3"/>
    <property type="match status" value="2"/>
</dbReference>
<dbReference type="Pfam" id="PF02771">
    <property type="entry name" value="Acyl-CoA_dh_N"/>
    <property type="match status" value="2"/>
</dbReference>
<feature type="domain" description="Acyl-CoA dehydrogenase/oxidase C-terminal" evidence="6">
    <location>
        <begin position="260"/>
        <end position="392"/>
    </location>
</feature>